<dbReference type="GeneID" id="37253705"/>
<dbReference type="EMBL" id="LN649229">
    <property type="protein sequence ID" value="CEI65549.1"/>
    <property type="molecule type" value="Genomic_DNA"/>
</dbReference>
<accession>A0A2L2T745</accession>
<dbReference type="STRING" id="56646.A0A2L2T745"/>
<sequence length="865" mass="96845">MDPITETIQEVRRAVDAFPEDSPDRPLYLARLAKQLSRKHSTTGAIAYLDEGIRLLRIAARIAPDELPSRGRIVHNLSYQLHDRYVRQKSVSDLLKAVLVARDSIDAVEDDDPVLPLFWGNLGTLLIERYYVKGFKWDLDEAVDCTREALEKLDKDNPLRATLLNKLSVGLGHLHWRGGLRSDLELQSYIDEAISASREAVDLTPKNHPRLAGRLKNLGTHLGHKYHSTKTKDELEECIKCHVTAVHAKQAPTLQRIRAADDVLSYCADVPNWDLAHEVSSYAVALFHKLIFRSHEHSDKLHMIGQVSGLASDAAAVALNAGKDLSVVLTILEEGRGVLSQSMEEMRTDRASLQAQHPQNAEELNSIRGALDDPLQYTDALEDPEETWETESDRRKEADEKLDDLLNRIRKEPGFEDYLIPPTEEAMKAAAKSGPIVVINVSRFRCDAIIVESNQLRLLPLPKLTLSDVEGAYQMQEIEPSVSFQQTFASLKATNEPISNSNFNVWDAHVSSKGWDKSLSDPAWGGLRKKPSDALGSPQILRWLWESMAKPVLDFLGYNRIPTDGNWPHVWWIPTGSLSKFAIHAAGDYYPGTTETVLDRAVSSYNSSIKSVIQGRRREIAVRETQYTLLVAMETTKGYSANLPFASQEVSLVSDICKSMSLDPVRPGQQKQDIIPYLSDCTVFHFAGHGNSDNKNPLDSKLLLDDSSSDPFTVTTLFDTKLHDSPPFLAYLSACGTGRLDNERFSDEGVHLISACQLAGFRHVVGTLWEVNDKSCVDMARVLYESLRDRGITDEAVGHGLHAAARNLRDEWSKEFSNGWRGRGSETRKRKLEQIEGDGKRDIISCDDEEDMGPLYWVPFVHFGV</sequence>
<dbReference type="InterPro" id="IPR024983">
    <property type="entry name" value="CHAT_dom"/>
</dbReference>
<protein>
    <recommendedName>
        <fullName evidence="1">CHAT domain-containing protein</fullName>
    </recommendedName>
</protein>
<feature type="domain" description="CHAT" evidence="1">
    <location>
        <begin position="540"/>
        <end position="864"/>
    </location>
</feature>
<organism evidence="2 3">
    <name type="scientific">Fusarium venenatum</name>
    <dbReference type="NCBI Taxonomy" id="56646"/>
    <lineage>
        <taxon>Eukaryota</taxon>
        <taxon>Fungi</taxon>
        <taxon>Dikarya</taxon>
        <taxon>Ascomycota</taxon>
        <taxon>Pezizomycotina</taxon>
        <taxon>Sordariomycetes</taxon>
        <taxon>Hypocreomycetidae</taxon>
        <taxon>Hypocreales</taxon>
        <taxon>Nectriaceae</taxon>
        <taxon>Fusarium</taxon>
    </lineage>
</organism>
<dbReference type="KEGG" id="fvn:FVRRES_02061"/>
<dbReference type="InterPro" id="IPR011990">
    <property type="entry name" value="TPR-like_helical_dom_sf"/>
</dbReference>
<dbReference type="OrthoDB" id="9991317at2759"/>
<evidence type="ECO:0000313" key="3">
    <source>
        <dbReference type="Proteomes" id="UP000245910"/>
    </source>
</evidence>
<evidence type="ECO:0000259" key="1">
    <source>
        <dbReference type="Pfam" id="PF12770"/>
    </source>
</evidence>
<dbReference type="Gene3D" id="1.25.40.10">
    <property type="entry name" value="Tetratricopeptide repeat domain"/>
    <property type="match status" value="1"/>
</dbReference>
<reference evidence="3" key="1">
    <citation type="submission" date="2014-10" db="EMBL/GenBank/DDBJ databases">
        <authorList>
            <person name="King R."/>
        </authorList>
    </citation>
    <scope>NUCLEOTIDE SEQUENCE [LARGE SCALE GENOMIC DNA]</scope>
    <source>
        <strain evidence="3">A3/5</strain>
    </source>
</reference>
<dbReference type="SUPFAM" id="SSF48452">
    <property type="entry name" value="TPR-like"/>
    <property type="match status" value="1"/>
</dbReference>
<dbReference type="Pfam" id="PF12770">
    <property type="entry name" value="CHAT"/>
    <property type="match status" value="1"/>
</dbReference>
<dbReference type="RefSeq" id="XP_025589269.1">
    <property type="nucleotide sequence ID" value="XM_025730112.2"/>
</dbReference>
<proteinExistence type="predicted"/>
<keyword evidence="3" id="KW-1185">Reference proteome</keyword>
<evidence type="ECO:0000313" key="2">
    <source>
        <dbReference type="EMBL" id="CEI65549.1"/>
    </source>
</evidence>
<dbReference type="Proteomes" id="UP000245910">
    <property type="component" value="Chromosome I"/>
</dbReference>
<dbReference type="AlphaFoldDB" id="A0A2L2T745"/>
<name>A0A2L2T745_9HYPO</name>